<name>A0ABQ8GN64_9PEZI</name>
<gene>
    <name evidence="3" type="ORF">B0J12DRAFT_564726</name>
</gene>
<evidence type="ECO:0000313" key="4">
    <source>
        <dbReference type="Proteomes" id="UP000774617"/>
    </source>
</evidence>
<evidence type="ECO:0000313" key="3">
    <source>
        <dbReference type="EMBL" id="KAH7061197.1"/>
    </source>
</evidence>
<keyword evidence="4" id="KW-1185">Reference proteome</keyword>
<dbReference type="Proteomes" id="UP000774617">
    <property type="component" value="Unassembled WGS sequence"/>
</dbReference>
<feature type="region of interest" description="Disordered" evidence="1">
    <location>
        <begin position="40"/>
        <end position="73"/>
    </location>
</feature>
<protein>
    <recommendedName>
        <fullName evidence="5">Hrq family protein</fullName>
    </recommendedName>
</protein>
<reference evidence="3 4" key="1">
    <citation type="journal article" date="2021" name="Nat. Commun.">
        <title>Genetic determinants of endophytism in the Arabidopsis root mycobiome.</title>
        <authorList>
            <person name="Mesny F."/>
            <person name="Miyauchi S."/>
            <person name="Thiergart T."/>
            <person name="Pickel B."/>
            <person name="Atanasova L."/>
            <person name="Karlsson M."/>
            <person name="Huettel B."/>
            <person name="Barry K.W."/>
            <person name="Haridas S."/>
            <person name="Chen C."/>
            <person name="Bauer D."/>
            <person name="Andreopoulos W."/>
            <person name="Pangilinan J."/>
            <person name="LaButti K."/>
            <person name="Riley R."/>
            <person name="Lipzen A."/>
            <person name="Clum A."/>
            <person name="Drula E."/>
            <person name="Henrissat B."/>
            <person name="Kohler A."/>
            <person name="Grigoriev I.V."/>
            <person name="Martin F.M."/>
            <person name="Hacquard S."/>
        </authorList>
    </citation>
    <scope>NUCLEOTIDE SEQUENCE [LARGE SCALE GENOMIC DNA]</scope>
    <source>
        <strain evidence="3 4">MPI-SDFR-AT-0080</strain>
    </source>
</reference>
<proteinExistence type="predicted"/>
<evidence type="ECO:0000256" key="2">
    <source>
        <dbReference type="SAM" id="SignalP"/>
    </source>
</evidence>
<dbReference type="EMBL" id="JAGTJR010000004">
    <property type="protein sequence ID" value="KAH7061197.1"/>
    <property type="molecule type" value="Genomic_DNA"/>
</dbReference>
<dbReference type="InterPro" id="IPR021848">
    <property type="entry name" value="HODM_asu-like"/>
</dbReference>
<evidence type="ECO:0008006" key="5">
    <source>
        <dbReference type="Google" id="ProtNLM"/>
    </source>
</evidence>
<dbReference type="Pfam" id="PF11927">
    <property type="entry name" value="HODM_asu-like"/>
    <property type="match status" value="1"/>
</dbReference>
<evidence type="ECO:0000256" key="1">
    <source>
        <dbReference type="SAM" id="MobiDB-lite"/>
    </source>
</evidence>
<keyword evidence="2" id="KW-0732">Signal</keyword>
<feature type="chain" id="PRO_5047284000" description="Hrq family protein" evidence="2">
    <location>
        <begin position="23"/>
        <end position="491"/>
    </location>
</feature>
<feature type="signal peptide" evidence="2">
    <location>
        <begin position="1"/>
        <end position="22"/>
    </location>
</feature>
<sequence>MAALLPLALALAFLITTVTYLASNKSQRHLLLSRLGLQGRRRDSTAGTPPRSLSPGKAASRSDQPDYSDTYPPSRRFMLAEVKDASTKFQMPLSQLARSPEKKTPQALDENIFTTTRTVYTATEFSNHEIKALGDFPDYAALSGVPLPKAYPEFDINKAKPKPYRPFRWVYHQTMSFSKMDSDWWLELESTYAARIKQRQDIYKRVGKRVLDCLPGCELACKELMEMCLQFLLARYPHYFSLDKDKMIFHNGILDTTSDLKNEPPLEVIMNNIPEDFAITLRDDKTGYYYLRGGVVCSSLGWDLGTKMGMRLDEIHQPIPDYKEKMRFSMDRYFAKKPTDKAIQRGSWGLEVDEPLYMPAGDPHEKYRDVQDPSLDLSRMNLRVDWQTLRRLPLSGGIVFNFKALFTPVATFRDEPYVPSLLLKIVKDGKKNLMEYKNTWHTEHIVVPAMEQFRKEQIEKGLIPDAWEEQTLDDYPLFPGWQEKWHREQGF</sequence>
<comment type="caution">
    <text evidence="3">The sequence shown here is derived from an EMBL/GenBank/DDBJ whole genome shotgun (WGS) entry which is preliminary data.</text>
</comment>
<accession>A0ABQ8GN64</accession>
<organism evidence="3 4">
    <name type="scientific">Macrophomina phaseolina</name>
    <dbReference type="NCBI Taxonomy" id="35725"/>
    <lineage>
        <taxon>Eukaryota</taxon>
        <taxon>Fungi</taxon>
        <taxon>Dikarya</taxon>
        <taxon>Ascomycota</taxon>
        <taxon>Pezizomycotina</taxon>
        <taxon>Dothideomycetes</taxon>
        <taxon>Dothideomycetes incertae sedis</taxon>
        <taxon>Botryosphaeriales</taxon>
        <taxon>Botryosphaeriaceae</taxon>
        <taxon>Macrophomina</taxon>
    </lineage>
</organism>